<gene>
    <name evidence="11" type="ORF">EI427_11285</name>
</gene>
<feature type="transmembrane region" description="Helical" evidence="10">
    <location>
        <begin position="354"/>
        <end position="377"/>
    </location>
</feature>
<dbReference type="InterPro" id="IPR050222">
    <property type="entry name" value="MATE_MdtK"/>
</dbReference>
<sequence>MKSILQKYSYHYKDTLKLALPVVISQAGQNLTNIIDNVMVGHYNTVSLAAAGFANSLFAIFLVFGIGFAVGVTPLVGKAYGRKDYVEMRSLFKHSMFLNGVFVFILLIILFGLSRLMGYMGQTEEVVEASRTYFMINAFSLVPMMVFFTAKQFAEGVKSTKVAMYFTLLSNIINFVINYVLIYGKYGAPELGLEGAGIGTFVARLVGGIGMMVYVVNNKRFHKYISGFMAVNIHKDKLVEQMKISLPIGFQALMEVGAFAVGAMIVGTVGTQPMAAHQIVMSMISLTFMMVSGVASAVSVRVSNYFGQNNWKEARIAGFTGLQFALAAMSISAVSFAVFNNFLPSLFTDDQEVIQYAASMLVFAALFQLSDGAQVIMTGALRGITDVKVPTFICFISYWVVSLPLGYYLTTYTDLSFLGVWIGLSIGLTLSAILLFIRFTSRTKHEIERRSVAHVEMKPVTA</sequence>
<reference evidence="11 12" key="1">
    <citation type="submission" date="2018-12" db="EMBL/GenBank/DDBJ databases">
        <title>Flammeovirga pectinis sp. nov., isolated from the gut of the Korean scallop, Patinopecten yessoensis.</title>
        <authorList>
            <person name="Bae J.-W."/>
            <person name="Jeong Y.-S."/>
            <person name="Kang W."/>
        </authorList>
    </citation>
    <scope>NUCLEOTIDE SEQUENCE [LARGE SCALE GENOMIC DNA]</scope>
    <source>
        <strain evidence="11 12">L12M1</strain>
    </source>
</reference>
<feature type="transmembrane region" description="Helical" evidence="10">
    <location>
        <begin position="279"/>
        <end position="300"/>
    </location>
</feature>
<dbReference type="OrthoDB" id="9780160at2"/>
<dbReference type="Pfam" id="PF01554">
    <property type="entry name" value="MatE"/>
    <property type="match status" value="2"/>
</dbReference>
<evidence type="ECO:0000256" key="9">
    <source>
        <dbReference type="ARBA" id="ARBA00031636"/>
    </source>
</evidence>
<dbReference type="PANTHER" id="PTHR43298:SF2">
    <property type="entry name" value="FMN_FAD EXPORTER YEEO-RELATED"/>
    <property type="match status" value="1"/>
</dbReference>
<dbReference type="CDD" id="cd13131">
    <property type="entry name" value="MATE_NorM_like"/>
    <property type="match status" value="1"/>
</dbReference>
<feature type="transmembrane region" description="Helical" evidence="10">
    <location>
        <begin position="132"/>
        <end position="150"/>
    </location>
</feature>
<feature type="transmembrane region" description="Helical" evidence="10">
    <location>
        <begin position="53"/>
        <end position="76"/>
    </location>
</feature>
<evidence type="ECO:0000256" key="10">
    <source>
        <dbReference type="SAM" id="Phobius"/>
    </source>
</evidence>
<evidence type="ECO:0000256" key="3">
    <source>
        <dbReference type="ARBA" id="ARBA00022449"/>
    </source>
</evidence>
<dbReference type="NCBIfam" id="TIGR00797">
    <property type="entry name" value="matE"/>
    <property type="match status" value="1"/>
</dbReference>
<evidence type="ECO:0000256" key="8">
    <source>
        <dbReference type="ARBA" id="ARBA00023136"/>
    </source>
</evidence>
<keyword evidence="2" id="KW-0813">Transport</keyword>
<dbReference type="PANTHER" id="PTHR43298">
    <property type="entry name" value="MULTIDRUG RESISTANCE PROTEIN NORM-RELATED"/>
    <property type="match status" value="1"/>
</dbReference>
<organism evidence="11 12">
    <name type="scientific">Flammeovirga pectinis</name>
    <dbReference type="NCBI Taxonomy" id="2494373"/>
    <lineage>
        <taxon>Bacteria</taxon>
        <taxon>Pseudomonadati</taxon>
        <taxon>Bacteroidota</taxon>
        <taxon>Cytophagia</taxon>
        <taxon>Cytophagales</taxon>
        <taxon>Flammeovirgaceae</taxon>
        <taxon>Flammeovirga</taxon>
    </lineage>
</organism>
<keyword evidence="3" id="KW-0050">Antiport</keyword>
<keyword evidence="6 10" id="KW-1133">Transmembrane helix</keyword>
<evidence type="ECO:0000256" key="7">
    <source>
        <dbReference type="ARBA" id="ARBA00023065"/>
    </source>
</evidence>
<feature type="transmembrane region" description="Helical" evidence="10">
    <location>
        <begin position="162"/>
        <end position="184"/>
    </location>
</feature>
<keyword evidence="12" id="KW-1185">Reference proteome</keyword>
<dbReference type="PIRSF" id="PIRSF006603">
    <property type="entry name" value="DinF"/>
    <property type="match status" value="1"/>
</dbReference>
<protein>
    <recommendedName>
        <fullName evidence="9">Multidrug-efflux transporter</fullName>
    </recommendedName>
</protein>
<feature type="transmembrane region" description="Helical" evidence="10">
    <location>
        <begin position="321"/>
        <end position="342"/>
    </location>
</feature>
<evidence type="ECO:0000256" key="1">
    <source>
        <dbReference type="ARBA" id="ARBA00004651"/>
    </source>
</evidence>
<dbReference type="EMBL" id="CP034562">
    <property type="protein sequence ID" value="AZQ62794.1"/>
    <property type="molecule type" value="Genomic_DNA"/>
</dbReference>
<keyword evidence="5 10" id="KW-0812">Transmembrane</keyword>
<keyword evidence="8 10" id="KW-0472">Membrane</keyword>
<evidence type="ECO:0000256" key="6">
    <source>
        <dbReference type="ARBA" id="ARBA00022989"/>
    </source>
</evidence>
<keyword evidence="7" id="KW-0406">Ion transport</keyword>
<evidence type="ECO:0000313" key="12">
    <source>
        <dbReference type="Proteomes" id="UP000267268"/>
    </source>
</evidence>
<dbReference type="KEGG" id="fll:EI427_11285"/>
<dbReference type="RefSeq" id="WP_126614648.1">
    <property type="nucleotide sequence ID" value="NZ_CP034562.1"/>
</dbReference>
<dbReference type="GO" id="GO:0015297">
    <property type="term" value="F:antiporter activity"/>
    <property type="evidence" value="ECO:0007669"/>
    <property type="project" value="UniProtKB-KW"/>
</dbReference>
<dbReference type="GO" id="GO:0005886">
    <property type="term" value="C:plasma membrane"/>
    <property type="evidence" value="ECO:0007669"/>
    <property type="project" value="UniProtKB-SubCell"/>
</dbReference>
<dbReference type="InterPro" id="IPR002528">
    <property type="entry name" value="MATE_fam"/>
</dbReference>
<dbReference type="GO" id="GO:0042910">
    <property type="term" value="F:xenobiotic transmembrane transporter activity"/>
    <property type="evidence" value="ECO:0007669"/>
    <property type="project" value="InterPro"/>
</dbReference>
<proteinExistence type="predicted"/>
<dbReference type="GO" id="GO:0006811">
    <property type="term" value="P:monoatomic ion transport"/>
    <property type="evidence" value="ECO:0007669"/>
    <property type="project" value="UniProtKB-KW"/>
</dbReference>
<dbReference type="InterPro" id="IPR048279">
    <property type="entry name" value="MdtK-like"/>
</dbReference>
<feature type="transmembrane region" description="Helical" evidence="10">
    <location>
        <begin position="244"/>
        <end position="267"/>
    </location>
</feature>
<evidence type="ECO:0000313" key="11">
    <source>
        <dbReference type="EMBL" id="AZQ62794.1"/>
    </source>
</evidence>
<dbReference type="AlphaFoldDB" id="A0A3S9P3Q6"/>
<feature type="transmembrane region" description="Helical" evidence="10">
    <location>
        <begin position="97"/>
        <end position="120"/>
    </location>
</feature>
<evidence type="ECO:0000256" key="2">
    <source>
        <dbReference type="ARBA" id="ARBA00022448"/>
    </source>
</evidence>
<evidence type="ECO:0000256" key="5">
    <source>
        <dbReference type="ARBA" id="ARBA00022692"/>
    </source>
</evidence>
<feature type="transmembrane region" description="Helical" evidence="10">
    <location>
        <begin position="415"/>
        <end position="437"/>
    </location>
</feature>
<feature type="transmembrane region" description="Helical" evidence="10">
    <location>
        <begin position="196"/>
        <end position="216"/>
    </location>
</feature>
<keyword evidence="4" id="KW-1003">Cell membrane</keyword>
<feature type="transmembrane region" description="Helical" evidence="10">
    <location>
        <begin position="389"/>
        <end position="409"/>
    </location>
</feature>
<dbReference type="Proteomes" id="UP000267268">
    <property type="component" value="Chromosome 1"/>
</dbReference>
<accession>A0A3S9P3Q6</accession>
<evidence type="ECO:0000256" key="4">
    <source>
        <dbReference type="ARBA" id="ARBA00022475"/>
    </source>
</evidence>
<comment type="subcellular location">
    <subcellularLocation>
        <location evidence="1">Cell membrane</location>
        <topology evidence="1">Multi-pass membrane protein</topology>
    </subcellularLocation>
</comment>
<name>A0A3S9P3Q6_9BACT</name>